<keyword evidence="2" id="KW-1185">Reference proteome</keyword>
<evidence type="ECO:0000313" key="2">
    <source>
        <dbReference type="Proteomes" id="UP000262020"/>
    </source>
</evidence>
<evidence type="ECO:0000313" key="1">
    <source>
        <dbReference type="EMBL" id="AXY81830.1"/>
    </source>
</evidence>
<organism evidence="1 2">
    <name type="scientific">Dickeya phage Luksen</name>
    <dbReference type="NCBI Taxonomy" id="2320192"/>
    <lineage>
        <taxon>Viruses</taxon>
        <taxon>Duplodnaviria</taxon>
        <taxon>Heunggongvirae</taxon>
        <taxon>Uroviricota</taxon>
        <taxon>Caudoviricetes</taxon>
        <taxon>Autographivirales</taxon>
        <taxon>Autotranscriptaviridae</taxon>
        <taxon>Studiervirinae</taxon>
        <taxon>Aarhusvirus</taxon>
        <taxon>Aarhusvirus luksen</taxon>
    </lineage>
</organism>
<dbReference type="Proteomes" id="UP000262020">
    <property type="component" value="Segment"/>
</dbReference>
<dbReference type="KEGG" id="vg:55003013"/>
<dbReference type="EMBL" id="MH807815">
    <property type="protein sequence ID" value="AXY81830.1"/>
    <property type="molecule type" value="Genomic_DNA"/>
</dbReference>
<accession>A0A385IG31</accession>
<dbReference type="GeneID" id="55003013"/>
<reference evidence="2" key="1">
    <citation type="submission" date="2018-08" db="EMBL/GenBank/DDBJ databases">
        <title>SRE bacteriophages.</title>
        <authorList>
            <person name="Carstens A.B."/>
            <person name="Djurhuus A.M."/>
            <person name="Kot W."/>
            <person name="Hansen L.H."/>
        </authorList>
    </citation>
    <scope>NUCLEOTIDE SEQUENCE [LARGE SCALE GENOMIC DNA]</scope>
</reference>
<proteinExistence type="predicted"/>
<protein>
    <submittedName>
        <fullName evidence="1">Uncharacterized protein</fullName>
    </submittedName>
</protein>
<name>A0A385IG31_9CAUD</name>
<sequence length="74" mass="8425">MVKYKSCWMADKSLKESIGAYGKVRTSGKSKVYYGLTQSSLKVARSLMEREVLSHDEALNRLQTVYNNFKSILS</sequence>
<dbReference type="RefSeq" id="YP_009811981.1">
    <property type="nucleotide sequence ID" value="NC_048059.1"/>
</dbReference>